<reference evidence="1 2" key="1">
    <citation type="submission" date="2014-04" db="EMBL/GenBank/DDBJ databases">
        <authorList>
            <consortium name="DOE Joint Genome Institute"/>
            <person name="Kuo A."/>
            <person name="Kohler A."/>
            <person name="Nagy L.G."/>
            <person name="Floudas D."/>
            <person name="Copeland A."/>
            <person name="Barry K.W."/>
            <person name="Cichocki N."/>
            <person name="Veneault-Fourrey C."/>
            <person name="LaButti K."/>
            <person name="Lindquist E.A."/>
            <person name="Lipzen A."/>
            <person name="Lundell T."/>
            <person name="Morin E."/>
            <person name="Murat C."/>
            <person name="Sun H."/>
            <person name="Tunlid A."/>
            <person name="Henrissat B."/>
            <person name="Grigoriev I.V."/>
            <person name="Hibbett D.S."/>
            <person name="Martin F."/>
            <person name="Nordberg H.P."/>
            <person name="Cantor M.N."/>
            <person name="Hua S.X."/>
        </authorList>
    </citation>
    <scope>NUCLEOTIDE SEQUENCE [LARGE SCALE GENOMIC DNA]</scope>
    <source>
        <strain evidence="1 2">Foug A</strain>
    </source>
</reference>
<accession>A0A0C3AL44</accession>
<dbReference type="InParanoid" id="A0A0C3AL44"/>
<sequence length="97" mass="11056">METSVQQCIMHGAGCILIFEYSYFHLPANTGQRDIIALAVKEYQESSTQNTVVEALQHTIQEHNEDHITLHQTIVDIIVKNRMSNKFKLTQQLATQA</sequence>
<evidence type="ECO:0000313" key="2">
    <source>
        <dbReference type="Proteomes" id="UP000053989"/>
    </source>
</evidence>
<dbReference type="Proteomes" id="UP000053989">
    <property type="component" value="Unassembled WGS sequence"/>
</dbReference>
<keyword evidence="2" id="KW-1185">Reference proteome</keyword>
<gene>
    <name evidence="1" type="ORF">SCLCIDRAFT_1212045</name>
</gene>
<proteinExistence type="predicted"/>
<evidence type="ECO:0000313" key="1">
    <source>
        <dbReference type="EMBL" id="KIM65652.1"/>
    </source>
</evidence>
<dbReference type="AlphaFoldDB" id="A0A0C3AL44"/>
<reference evidence="2" key="2">
    <citation type="submission" date="2015-01" db="EMBL/GenBank/DDBJ databases">
        <title>Evolutionary Origins and Diversification of the Mycorrhizal Mutualists.</title>
        <authorList>
            <consortium name="DOE Joint Genome Institute"/>
            <consortium name="Mycorrhizal Genomics Consortium"/>
            <person name="Kohler A."/>
            <person name="Kuo A."/>
            <person name="Nagy L.G."/>
            <person name="Floudas D."/>
            <person name="Copeland A."/>
            <person name="Barry K.W."/>
            <person name="Cichocki N."/>
            <person name="Veneault-Fourrey C."/>
            <person name="LaButti K."/>
            <person name="Lindquist E.A."/>
            <person name="Lipzen A."/>
            <person name="Lundell T."/>
            <person name="Morin E."/>
            <person name="Murat C."/>
            <person name="Riley R."/>
            <person name="Ohm R."/>
            <person name="Sun H."/>
            <person name="Tunlid A."/>
            <person name="Henrissat B."/>
            <person name="Grigoriev I.V."/>
            <person name="Hibbett D.S."/>
            <person name="Martin F."/>
        </authorList>
    </citation>
    <scope>NUCLEOTIDE SEQUENCE [LARGE SCALE GENOMIC DNA]</scope>
    <source>
        <strain evidence="2">Foug A</strain>
    </source>
</reference>
<dbReference type="OrthoDB" id="2684800at2759"/>
<dbReference type="EMBL" id="KN822021">
    <property type="protein sequence ID" value="KIM65652.1"/>
    <property type="molecule type" value="Genomic_DNA"/>
</dbReference>
<name>A0A0C3AL44_9AGAM</name>
<organism evidence="1 2">
    <name type="scientific">Scleroderma citrinum Foug A</name>
    <dbReference type="NCBI Taxonomy" id="1036808"/>
    <lineage>
        <taxon>Eukaryota</taxon>
        <taxon>Fungi</taxon>
        <taxon>Dikarya</taxon>
        <taxon>Basidiomycota</taxon>
        <taxon>Agaricomycotina</taxon>
        <taxon>Agaricomycetes</taxon>
        <taxon>Agaricomycetidae</taxon>
        <taxon>Boletales</taxon>
        <taxon>Sclerodermatineae</taxon>
        <taxon>Sclerodermataceae</taxon>
        <taxon>Scleroderma</taxon>
    </lineage>
</organism>
<protein>
    <submittedName>
        <fullName evidence="1">Uncharacterized protein</fullName>
    </submittedName>
</protein>
<dbReference type="HOGENOM" id="CLU_144955_1_0_1"/>